<dbReference type="AlphaFoldDB" id="A0A9N7VMD4"/>
<sequence>MMGSDSGLSDAGAAQRSVKPQLEASRGRRKEHGGIGVDVVELCEAGGPTGDYQVQITQSNEMHRQLLVARDQYDWFPFASPGGPPASHSSTTSTPIPPCSFLLPRLAEQLGLHTSLGSPCVLTDHCHFPSSSL</sequence>
<dbReference type="Proteomes" id="UP001153269">
    <property type="component" value="Unassembled WGS sequence"/>
</dbReference>
<name>A0A9N7VMD4_PLEPL</name>
<reference evidence="2" key="1">
    <citation type="submission" date="2020-03" db="EMBL/GenBank/DDBJ databases">
        <authorList>
            <person name="Weist P."/>
        </authorList>
    </citation>
    <scope>NUCLEOTIDE SEQUENCE</scope>
</reference>
<organism evidence="2 3">
    <name type="scientific">Pleuronectes platessa</name>
    <name type="common">European plaice</name>
    <dbReference type="NCBI Taxonomy" id="8262"/>
    <lineage>
        <taxon>Eukaryota</taxon>
        <taxon>Metazoa</taxon>
        <taxon>Chordata</taxon>
        <taxon>Craniata</taxon>
        <taxon>Vertebrata</taxon>
        <taxon>Euteleostomi</taxon>
        <taxon>Actinopterygii</taxon>
        <taxon>Neopterygii</taxon>
        <taxon>Teleostei</taxon>
        <taxon>Neoteleostei</taxon>
        <taxon>Acanthomorphata</taxon>
        <taxon>Carangaria</taxon>
        <taxon>Pleuronectiformes</taxon>
        <taxon>Pleuronectoidei</taxon>
        <taxon>Pleuronectidae</taxon>
        <taxon>Pleuronectes</taxon>
    </lineage>
</organism>
<evidence type="ECO:0000313" key="2">
    <source>
        <dbReference type="EMBL" id="CAB1452345.1"/>
    </source>
</evidence>
<keyword evidence="3" id="KW-1185">Reference proteome</keyword>
<accession>A0A9N7VMD4</accession>
<evidence type="ECO:0000256" key="1">
    <source>
        <dbReference type="SAM" id="MobiDB-lite"/>
    </source>
</evidence>
<dbReference type="EMBL" id="CADEAL010004124">
    <property type="protein sequence ID" value="CAB1452345.1"/>
    <property type="molecule type" value="Genomic_DNA"/>
</dbReference>
<proteinExistence type="predicted"/>
<gene>
    <name evidence="2" type="ORF">PLEPLA_LOCUS40085</name>
</gene>
<protein>
    <submittedName>
        <fullName evidence="2">Uncharacterized protein</fullName>
    </submittedName>
</protein>
<comment type="caution">
    <text evidence="2">The sequence shown here is derived from an EMBL/GenBank/DDBJ whole genome shotgun (WGS) entry which is preliminary data.</text>
</comment>
<feature type="region of interest" description="Disordered" evidence="1">
    <location>
        <begin position="1"/>
        <end position="33"/>
    </location>
</feature>
<evidence type="ECO:0000313" key="3">
    <source>
        <dbReference type="Proteomes" id="UP001153269"/>
    </source>
</evidence>